<feature type="compositionally biased region" description="Basic and acidic residues" evidence="10">
    <location>
        <begin position="583"/>
        <end position="594"/>
    </location>
</feature>
<keyword evidence="2" id="KW-0963">Cytoplasm</keyword>
<keyword evidence="14" id="KW-1185">Reference proteome</keyword>
<feature type="region of interest" description="Disordered" evidence="10">
    <location>
        <begin position="646"/>
        <end position="733"/>
    </location>
</feature>
<evidence type="ECO:0000256" key="3">
    <source>
        <dbReference type="ARBA" id="ARBA00022723"/>
    </source>
</evidence>
<evidence type="ECO:0000256" key="4">
    <source>
        <dbReference type="ARBA" id="ARBA00022737"/>
    </source>
</evidence>
<dbReference type="Pfam" id="PF21355">
    <property type="entry name" value="TRAF-mep_MATH"/>
    <property type="match status" value="1"/>
</dbReference>
<dbReference type="PROSITE" id="PS50039">
    <property type="entry name" value="FORK_HEAD_3"/>
    <property type="match status" value="1"/>
</dbReference>
<feature type="domain" description="Fork-head" evidence="11">
    <location>
        <begin position="734"/>
        <end position="812"/>
    </location>
</feature>
<dbReference type="InterPro" id="IPR036388">
    <property type="entry name" value="WH-like_DNA-bd_sf"/>
</dbReference>
<feature type="compositionally biased region" description="Basic and acidic residues" evidence="10">
    <location>
        <begin position="687"/>
        <end position="705"/>
    </location>
</feature>
<feature type="zinc finger region" description="TRAF-type" evidence="9">
    <location>
        <begin position="107"/>
        <end position="165"/>
    </location>
</feature>
<dbReference type="PROSITE" id="PS00658">
    <property type="entry name" value="FORK_HEAD_2"/>
    <property type="match status" value="1"/>
</dbReference>
<feature type="compositionally biased region" description="Polar residues" evidence="10">
    <location>
        <begin position="1205"/>
        <end position="1223"/>
    </location>
</feature>
<accession>A0AA35WVA6</accession>
<evidence type="ECO:0000256" key="9">
    <source>
        <dbReference type="PROSITE-ProRule" id="PRU00207"/>
    </source>
</evidence>
<keyword evidence="4" id="KW-0677">Repeat</keyword>
<evidence type="ECO:0000256" key="5">
    <source>
        <dbReference type="ARBA" id="ARBA00022771"/>
    </source>
</evidence>
<feature type="zinc finger region" description="TRAF-type" evidence="9">
    <location>
        <begin position="336"/>
        <end position="393"/>
    </location>
</feature>
<evidence type="ECO:0000313" key="13">
    <source>
        <dbReference type="EMBL" id="CAI8027867.1"/>
    </source>
</evidence>
<gene>
    <name evidence="13" type="ORF">GBAR_LOCUS15866</name>
</gene>
<dbReference type="InterPro" id="IPR036390">
    <property type="entry name" value="WH_DNA-bd_sf"/>
</dbReference>
<feature type="domain" description="TRAF-type" evidence="12">
    <location>
        <begin position="336"/>
        <end position="393"/>
    </location>
</feature>
<dbReference type="Gene3D" id="2.60.210.10">
    <property type="entry name" value="Apoptosis, Tumor Necrosis Factor Receptor Associated Protein 2, Chain A"/>
    <property type="match status" value="1"/>
</dbReference>
<keyword evidence="7 8" id="KW-0238">DNA-binding</keyword>
<feature type="region of interest" description="Disordered" evidence="10">
    <location>
        <begin position="1090"/>
        <end position="1134"/>
    </location>
</feature>
<dbReference type="InterPro" id="IPR001766">
    <property type="entry name" value="Fork_head_dom"/>
</dbReference>
<dbReference type="GO" id="GO:0003700">
    <property type="term" value="F:DNA-binding transcription factor activity"/>
    <property type="evidence" value="ECO:0007669"/>
    <property type="project" value="InterPro"/>
</dbReference>
<dbReference type="InterPro" id="IPR008974">
    <property type="entry name" value="TRAF-like"/>
</dbReference>
<dbReference type="Pfam" id="PF00250">
    <property type="entry name" value="Forkhead"/>
    <property type="match status" value="1"/>
</dbReference>
<evidence type="ECO:0000313" key="14">
    <source>
        <dbReference type="Proteomes" id="UP001174909"/>
    </source>
</evidence>
<dbReference type="InterPro" id="IPR001293">
    <property type="entry name" value="Znf_TRAF"/>
</dbReference>
<proteinExistence type="predicted"/>
<keyword evidence="3 9" id="KW-0479">Metal-binding</keyword>
<feature type="compositionally biased region" description="Low complexity" evidence="10">
    <location>
        <begin position="1095"/>
        <end position="1107"/>
    </location>
</feature>
<keyword evidence="5 9" id="KW-0863">Zinc-finger</keyword>
<feature type="region of interest" description="Disordered" evidence="10">
    <location>
        <begin position="583"/>
        <end position="605"/>
    </location>
</feature>
<feature type="DNA-binding region" description="Fork-head" evidence="8">
    <location>
        <begin position="734"/>
        <end position="812"/>
    </location>
</feature>
<feature type="domain" description="TRAF-type" evidence="12">
    <location>
        <begin position="107"/>
        <end position="165"/>
    </location>
</feature>
<sequence length="1223" mass="136648">MASNTDDDTNSFEYGYVERPSEEFFCPVTLEVLLDPVQTNSCCGNHLSRSAAQKLQAEGKPCPICKAAPLITTDDKFFMRKVRQLKVRCSNKSAGCEWVGELGELDSHLKPGSVEGQCDFVDVECPLECGQRVKRRNLAKHKSNECIERPFTCQYCDYEATHEKVVNVHLPKCQRYPKVCPNKCSTDEIERRFLQRHLQEECPLEKIPCKFAFAGCREIVERKSMKNHLEKSKDEHLEMTAVKCKTFEAELNNLKLVIAKISPKPIFNQPPDINMTDFEGRKKRGERWYSPAFYSHVGGYKMCLSIDANGWGSGEAIESPVQQQVWVGELGELDNHLKPGPVEGQCDFGDVECPLECGQRVKRRNLAKHKSNECIERPFTCQYCDYKATHEKVVNDHWPKCQRYPKICPNECSTVEIERRFLQCHLQEECPLEKIQCEFSFAGCQAKLERKSMKEHLDESKDEHLKLTASECKNLRVELADLKLAFTKISPKPVFNQPPHIVMTDFERKHKDDESWFSPGFYTHIGGYKMCLRIDANGWGSGKGTHVSVAVSMMKGEFDSHLKWPFKGEITVELVNQKEGGVKYEQKPVKHTDPDERDENFPKNLYKPEEGKEYLVNDTLIFRITNVEVKEMDRLQALRDTANLPRAVAPPPAVSSPVTSGGMERSLNDSGSEIPGFVQKPLRKRLPKSDKENQRLPKQTKDGCRKRLHYDSTTVGEGGGREGGREAEKATSNKPPLSYASLIVLAISSTPQRMLTLSGIYRWIESTFPFYRTPESKAWKNSIRHNLSIRKNMFTKVHQYPPRRGNGSYWALLSDGEDELARAHPLFTTLLPPVIDPDSVYCRTPLTHTVKSRGQFMPVFPDTNRETPYFALNAPANDGSSPVVTHSLASSPPAHFQEIEVTTATKKQKRVAENCPNKVTVSTHHLLEHNYSKTVTFEPELQLVEEELAAEDLVEGSFMPHSSAGMESGQGGFMERGILQVDVCDSTTDIPHTTSSPVTTPTHHDHAHMDSVADCSLTSLLGTSFLTPTKMAAISDLSFDAISFSPLYNFVTPQREGTSPPGQPAVMSSHSGNHGNTLTPNIHCHENHSTTPLRSENTTFSNTSNETGGIFTRTTDPIPVPVSDQDTTPSHSSSITGIGISELDSGVFSPFSTSLCFSTPLGLKSVSPLMDLPGNVFSTPQSTEHTRNSTPNFGGGGAYHGATPTRKSGSRQLFPLSFSSPTS</sequence>
<comment type="subcellular location">
    <subcellularLocation>
        <location evidence="1">Cytoplasm</location>
    </subcellularLocation>
    <subcellularLocation>
        <location evidence="8">Nucleus</location>
    </subcellularLocation>
</comment>
<dbReference type="AlphaFoldDB" id="A0AA35WVA6"/>
<feature type="domain" description="TRAF-type" evidence="12">
    <location>
        <begin position="397"/>
        <end position="454"/>
    </location>
</feature>
<evidence type="ECO:0000256" key="7">
    <source>
        <dbReference type="ARBA" id="ARBA00023125"/>
    </source>
</evidence>
<dbReference type="SUPFAM" id="SSF49599">
    <property type="entry name" value="TRAF domain-like"/>
    <property type="match status" value="3"/>
</dbReference>
<dbReference type="InterPro" id="IPR018122">
    <property type="entry name" value="TF_fork_head_CS_1"/>
</dbReference>
<dbReference type="GO" id="GO:0005634">
    <property type="term" value="C:nucleus"/>
    <property type="evidence" value="ECO:0007669"/>
    <property type="project" value="UniProtKB-SubCell"/>
</dbReference>
<dbReference type="SMART" id="SM00339">
    <property type="entry name" value="FH"/>
    <property type="match status" value="1"/>
</dbReference>
<evidence type="ECO:0000256" key="10">
    <source>
        <dbReference type="SAM" id="MobiDB-lite"/>
    </source>
</evidence>
<dbReference type="GO" id="GO:0008270">
    <property type="term" value="F:zinc ion binding"/>
    <property type="evidence" value="ECO:0007669"/>
    <property type="project" value="UniProtKB-KW"/>
</dbReference>
<dbReference type="SUPFAM" id="SSF46785">
    <property type="entry name" value="Winged helix' DNA-binding domain"/>
    <property type="match status" value="1"/>
</dbReference>
<evidence type="ECO:0000256" key="6">
    <source>
        <dbReference type="ARBA" id="ARBA00022833"/>
    </source>
</evidence>
<dbReference type="GO" id="GO:0043565">
    <property type="term" value="F:sequence-specific DNA binding"/>
    <property type="evidence" value="ECO:0007669"/>
    <property type="project" value="InterPro"/>
</dbReference>
<dbReference type="Pfam" id="PF02176">
    <property type="entry name" value="zf-TRAF"/>
    <property type="match status" value="4"/>
</dbReference>
<name>A0AA35WVA6_GEOBA</name>
<dbReference type="Gene3D" id="1.10.10.10">
    <property type="entry name" value="Winged helix-like DNA-binding domain superfamily/Winged helix DNA-binding domain"/>
    <property type="match status" value="1"/>
</dbReference>
<dbReference type="PANTHER" id="PTHR10131">
    <property type="entry name" value="TNF RECEPTOR ASSOCIATED FACTOR"/>
    <property type="match status" value="1"/>
</dbReference>
<dbReference type="PANTHER" id="PTHR10131:SF94">
    <property type="entry name" value="TNF RECEPTOR-ASSOCIATED FACTOR 4"/>
    <property type="match status" value="1"/>
</dbReference>
<dbReference type="InterPro" id="IPR030456">
    <property type="entry name" value="TF_fork_head_CS_2"/>
</dbReference>
<evidence type="ECO:0000256" key="2">
    <source>
        <dbReference type="ARBA" id="ARBA00022490"/>
    </source>
</evidence>
<reference evidence="13" key="1">
    <citation type="submission" date="2023-03" db="EMBL/GenBank/DDBJ databases">
        <authorList>
            <person name="Steffen K."/>
            <person name="Cardenas P."/>
        </authorList>
    </citation>
    <scope>NUCLEOTIDE SEQUENCE</scope>
</reference>
<keyword evidence="8" id="KW-0539">Nucleus</keyword>
<dbReference type="PROSITE" id="PS50145">
    <property type="entry name" value="ZF_TRAF"/>
    <property type="match status" value="4"/>
</dbReference>
<feature type="compositionally biased region" description="Basic and acidic residues" evidence="10">
    <location>
        <begin position="719"/>
        <end position="731"/>
    </location>
</feature>
<feature type="domain" description="TRAF-type" evidence="12">
    <location>
        <begin position="168"/>
        <end position="226"/>
    </location>
</feature>
<feature type="region of interest" description="Disordered" evidence="10">
    <location>
        <begin position="1178"/>
        <end position="1223"/>
    </location>
</feature>
<dbReference type="SUPFAM" id="SSF57850">
    <property type="entry name" value="RING/U-box"/>
    <property type="match status" value="1"/>
</dbReference>
<organism evidence="13 14">
    <name type="scientific">Geodia barretti</name>
    <name type="common">Barrett's horny sponge</name>
    <dbReference type="NCBI Taxonomy" id="519541"/>
    <lineage>
        <taxon>Eukaryota</taxon>
        <taxon>Metazoa</taxon>
        <taxon>Porifera</taxon>
        <taxon>Demospongiae</taxon>
        <taxon>Heteroscleromorpha</taxon>
        <taxon>Tetractinellida</taxon>
        <taxon>Astrophorina</taxon>
        <taxon>Geodiidae</taxon>
        <taxon>Geodia</taxon>
    </lineage>
</organism>
<evidence type="ECO:0000256" key="1">
    <source>
        <dbReference type="ARBA" id="ARBA00004496"/>
    </source>
</evidence>
<feature type="zinc finger region" description="TRAF-type" evidence="9">
    <location>
        <begin position="168"/>
        <end position="226"/>
    </location>
</feature>
<evidence type="ECO:0000259" key="11">
    <source>
        <dbReference type="PROSITE" id="PS50039"/>
    </source>
</evidence>
<dbReference type="GO" id="GO:0005737">
    <property type="term" value="C:cytoplasm"/>
    <property type="evidence" value="ECO:0007669"/>
    <property type="project" value="UniProtKB-SubCell"/>
</dbReference>
<dbReference type="InterPro" id="IPR049342">
    <property type="entry name" value="TRAF1-6_MATH_dom"/>
</dbReference>
<keyword evidence="6 9" id="KW-0862">Zinc</keyword>
<evidence type="ECO:0000256" key="8">
    <source>
        <dbReference type="PROSITE-ProRule" id="PRU00089"/>
    </source>
</evidence>
<dbReference type="InterPro" id="IPR013083">
    <property type="entry name" value="Znf_RING/FYVE/PHD"/>
</dbReference>
<dbReference type="Gene3D" id="3.30.40.10">
    <property type="entry name" value="Zinc/RING finger domain, C3HC4 (zinc finger)"/>
    <property type="match status" value="5"/>
</dbReference>
<comment type="caution">
    <text evidence="13">The sequence shown here is derived from an EMBL/GenBank/DDBJ whole genome shotgun (WGS) entry which is preliminary data.</text>
</comment>
<feature type="compositionally biased region" description="Polar residues" evidence="10">
    <location>
        <begin position="1178"/>
        <end position="1192"/>
    </location>
</feature>
<dbReference type="PROSITE" id="PS00657">
    <property type="entry name" value="FORK_HEAD_1"/>
    <property type="match status" value="1"/>
</dbReference>
<dbReference type="PRINTS" id="PR00053">
    <property type="entry name" value="FORKHEAD"/>
</dbReference>
<keyword evidence="13" id="KW-0675">Receptor</keyword>
<dbReference type="Proteomes" id="UP001174909">
    <property type="component" value="Unassembled WGS sequence"/>
</dbReference>
<dbReference type="EMBL" id="CASHTH010002303">
    <property type="protein sequence ID" value="CAI8027867.1"/>
    <property type="molecule type" value="Genomic_DNA"/>
</dbReference>
<dbReference type="CDD" id="cd00059">
    <property type="entry name" value="FH_FOX"/>
    <property type="match status" value="1"/>
</dbReference>
<protein>
    <submittedName>
        <fullName evidence="13">TNF receptor-associated factor 4</fullName>
    </submittedName>
</protein>
<evidence type="ECO:0000259" key="12">
    <source>
        <dbReference type="PROSITE" id="PS50145"/>
    </source>
</evidence>
<feature type="zinc finger region" description="TRAF-type" evidence="9">
    <location>
        <begin position="397"/>
        <end position="454"/>
    </location>
</feature>